<dbReference type="SMART" id="SM00495">
    <property type="entry name" value="ChtBD3"/>
    <property type="match status" value="1"/>
</dbReference>
<feature type="signal peptide" evidence="9">
    <location>
        <begin position="1"/>
        <end position="30"/>
    </location>
</feature>
<dbReference type="STRING" id="1120976.SAMN03080606_02534"/>
<accession>A0A1G5IVQ9</accession>
<dbReference type="CDD" id="cd06548">
    <property type="entry name" value="GH18_chitinase"/>
    <property type="match status" value="1"/>
</dbReference>
<keyword evidence="9" id="KW-0732">Signal</keyword>
<dbReference type="GO" id="GO:0005975">
    <property type="term" value="P:carbohydrate metabolic process"/>
    <property type="evidence" value="ECO:0007669"/>
    <property type="project" value="InterPro"/>
</dbReference>
<keyword evidence="5" id="KW-0624">Polysaccharide degradation</keyword>
<dbReference type="Gene3D" id="3.10.50.10">
    <property type="match status" value="1"/>
</dbReference>
<keyword evidence="5" id="KW-0146">Chitin degradation</keyword>
<dbReference type="EMBL" id="FMUS01000016">
    <property type="protein sequence ID" value="SCY79800.1"/>
    <property type="molecule type" value="Genomic_DNA"/>
</dbReference>
<evidence type="ECO:0000256" key="6">
    <source>
        <dbReference type="ARBA" id="ARBA00023277"/>
    </source>
</evidence>
<reference evidence="11 12" key="1">
    <citation type="submission" date="2016-10" db="EMBL/GenBank/DDBJ databases">
        <authorList>
            <person name="de Groot N.N."/>
        </authorList>
    </citation>
    <scope>NUCLEOTIDE SEQUENCE [LARGE SCALE GENOMIC DNA]</scope>
    <source>
        <strain evidence="11 12">DSM 18978</strain>
    </source>
</reference>
<dbReference type="GO" id="GO:0008061">
    <property type="term" value="F:chitin binding"/>
    <property type="evidence" value="ECO:0007669"/>
    <property type="project" value="InterPro"/>
</dbReference>
<evidence type="ECO:0000256" key="7">
    <source>
        <dbReference type="ARBA" id="ARBA00023295"/>
    </source>
</evidence>
<dbReference type="PANTHER" id="PTHR11177:SF317">
    <property type="entry name" value="CHITINASE 12-RELATED"/>
    <property type="match status" value="1"/>
</dbReference>
<dbReference type="SUPFAM" id="SSF54556">
    <property type="entry name" value="Chitinase insertion domain"/>
    <property type="match status" value="1"/>
</dbReference>
<evidence type="ECO:0000256" key="1">
    <source>
        <dbReference type="ARBA" id="ARBA00000822"/>
    </source>
</evidence>
<dbReference type="PROSITE" id="PS01095">
    <property type="entry name" value="GH18_1"/>
    <property type="match status" value="1"/>
</dbReference>
<dbReference type="SUPFAM" id="SSF51445">
    <property type="entry name" value="(Trans)glycosidases"/>
    <property type="match status" value="1"/>
</dbReference>
<feature type="domain" description="GH18" evidence="10">
    <location>
        <begin position="44"/>
        <end position="430"/>
    </location>
</feature>
<dbReference type="InterPro" id="IPR001223">
    <property type="entry name" value="Glyco_hydro18_cat"/>
</dbReference>
<dbReference type="OrthoDB" id="9812811at2"/>
<feature type="chain" id="PRO_5011454688" description="chitinase" evidence="9">
    <location>
        <begin position="31"/>
        <end position="582"/>
    </location>
</feature>
<evidence type="ECO:0000313" key="11">
    <source>
        <dbReference type="EMBL" id="SCY79800.1"/>
    </source>
</evidence>
<organism evidence="11 12">
    <name type="scientific">Alkaliphilus peptidifermentans DSM 18978</name>
    <dbReference type="NCBI Taxonomy" id="1120976"/>
    <lineage>
        <taxon>Bacteria</taxon>
        <taxon>Bacillati</taxon>
        <taxon>Bacillota</taxon>
        <taxon>Clostridia</taxon>
        <taxon>Peptostreptococcales</taxon>
        <taxon>Natronincolaceae</taxon>
        <taxon>Alkaliphilus</taxon>
    </lineage>
</organism>
<dbReference type="Proteomes" id="UP000198636">
    <property type="component" value="Unassembled WGS sequence"/>
</dbReference>
<dbReference type="CDD" id="cd12215">
    <property type="entry name" value="ChiC_BD"/>
    <property type="match status" value="1"/>
</dbReference>
<dbReference type="Pfam" id="PF00704">
    <property type="entry name" value="Glyco_hydro_18"/>
    <property type="match status" value="1"/>
</dbReference>
<dbReference type="InterPro" id="IPR014756">
    <property type="entry name" value="Ig_E-set"/>
</dbReference>
<evidence type="ECO:0000256" key="3">
    <source>
        <dbReference type="ARBA" id="ARBA00012729"/>
    </source>
</evidence>
<dbReference type="InterPro" id="IPR050314">
    <property type="entry name" value="Glycosyl_Hydrlase_18"/>
</dbReference>
<gene>
    <name evidence="11" type="ORF">SAMN03080606_02534</name>
</gene>
<dbReference type="InterPro" id="IPR003610">
    <property type="entry name" value="CBM5/12"/>
</dbReference>
<dbReference type="SUPFAM" id="SSF51055">
    <property type="entry name" value="Carbohydrate binding domain"/>
    <property type="match status" value="1"/>
</dbReference>
<dbReference type="GO" id="GO:0008843">
    <property type="term" value="F:endochitinase activity"/>
    <property type="evidence" value="ECO:0007669"/>
    <property type="project" value="UniProtKB-EC"/>
</dbReference>
<dbReference type="GO" id="GO:0030246">
    <property type="term" value="F:carbohydrate binding"/>
    <property type="evidence" value="ECO:0007669"/>
    <property type="project" value="InterPro"/>
</dbReference>
<keyword evidence="12" id="KW-1185">Reference proteome</keyword>
<protein>
    <recommendedName>
        <fullName evidence="3">chitinase</fullName>
        <ecNumber evidence="3">3.2.1.14</ecNumber>
    </recommendedName>
</protein>
<dbReference type="InterPro" id="IPR013783">
    <property type="entry name" value="Ig-like_fold"/>
</dbReference>
<evidence type="ECO:0000256" key="4">
    <source>
        <dbReference type="ARBA" id="ARBA00022801"/>
    </source>
</evidence>
<dbReference type="InterPro" id="IPR029070">
    <property type="entry name" value="Chitinase_insertion_sf"/>
</dbReference>
<proteinExistence type="inferred from homology"/>
<evidence type="ECO:0000256" key="5">
    <source>
        <dbReference type="ARBA" id="ARBA00023024"/>
    </source>
</evidence>
<comment type="similarity">
    <text evidence="2">Belongs to the glycosyl hydrolase 18 family. Chitinase class II subfamily.</text>
</comment>
<keyword evidence="7 8" id="KW-0326">Glycosidase</keyword>
<evidence type="ECO:0000259" key="10">
    <source>
        <dbReference type="PROSITE" id="PS51910"/>
    </source>
</evidence>
<evidence type="ECO:0000256" key="9">
    <source>
        <dbReference type="SAM" id="SignalP"/>
    </source>
</evidence>
<dbReference type="Pfam" id="PF02839">
    <property type="entry name" value="CBM_5_12"/>
    <property type="match status" value="1"/>
</dbReference>
<dbReference type="Gene3D" id="2.10.10.20">
    <property type="entry name" value="Carbohydrate-binding module superfamily 5/12"/>
    <property type="match status" value="1"/>
</dbReference>
<dbReference type="InterPro" id="IPR017853">
    <property type="entry name" value="GH"/>
</dbReference>
<evidence type="ECO:0000256" key="8">
    <source>
        <dbReference type="RuleBase" id="RU000489"/>
    </source>
</evidence>
<dbReference type="GO" id="GO:0006032">
    <property type="term" value="P:chitin catabolic process"/>
    <property type="evidence" value="ECO:0007669"/>
    <property type="project" value="UniProtKB-KW"/>
</dbReference>
<dbReference type="EC" id="3.2.1.14" evidence="3"/>
<evidence type="ECO:0000256" key="2">
    <source>
        <dbReference type="ARBA" id="ARBA00009121"/>
    </source>
</evidence>
<dbReference type="InterPro" id="IPR011583">
    <property type="entry name" value="Chitinase_II/V-like_cat"/>
</dbReference>
<dbReference type="PANTHER" id="PTHR11177">
    <property type="entry name" value="CHITINASE"/>
    <property type="match status" value="1"/>
</dbReference>
<dbReference type="AlphaFoldDB" id="A0A1G5IVQ9"/>
<dbReference type="PROSITE" id="PS51910">
    <property type="entry name" value="GH18_2"/>
    <property type="match status" value="1"/>
</dbReference>
<dbReference type="Gene3D" id="3.20.20.80">
    <property type="entry name" value="Glycosidases"/>
    <property type="match status" value="1"/>
</dbReference>
<dbReference type="InterPro" id="IPR036573">
    <property type="entry name" value="CBM_sf_5/12"/>
</dbReference>
<dbReference type="GO" id="GO:0005576">
    <property type="term" value="C:extracellular region"/>
    <property type="evidence" value="ECO:0007669"/>
    <property type="project" value="InterPro"/>
</dbReference>
<keyword evidence="6" id="KW-0119">Carbohydrate metabolism</keyword>
<dbReference type="SMART" id="SM00636">
    <property type="entry name" value="Glyco_18"/>
    <property type="match status" value="1"/>
</dbReference>
<sequence>MKRKQIIKICSVFFLVMLFLANQVSVGLTAASLEEDQSQQSANKRIVAYYTAWSTYGRNYNVPDIPADKITHINYAFANISNQGTIMLGDPWADVEKAFPGDSWDQPLKGHFNQLNKLKENHPHLQTLISVGGWTWSDKFSDIALTNASRSNFAASCVDFIRQYGFNGVDIDWEYPVEGGMPNNIYRPEDKQNFTHLLRELREQLDAAGQEDGTYYLLTVATSAGADKILNLELDQIHQYLDFINVMTYDFHGGWENITNHHAPLYANPNDPSSNNPPGYIKTKYNTHSAIQQYLDGGVPEDKVVVGVPFYGRGWSGVTNNNNGLFQSAAGVPPGTWDDWASGNTGVFDYTDIKRNYLPTYGNHFDEASKVPYVYSPATGIMISYEDPISVGLKSDYVMENNLGGIMFWEISCDRDSDLLNVIYDKLNDGGTQPLNPKSSTVSTDKVENDGNYTVTVTIPPKSRADYIKLTENNVVILEENVDANYNNNTTIVVPFSDKPEGIYIYQAQLLNDYGSTVSNVLNVTVSEGGVEPIYPAWNSTSIYHVGDKVTWQNSVWEAKWWTQGEEPGTTGEWGVWKLISE</sequence>
<evidence type="ECO:0000313" key="12">
    <source>
        <dbReference type="Proteomes" id="UP000198636"/>
    </source>
</evidence>
<keyword evidence="4 8" id="KW-0378">Hydrolase</keyword>
<name>A0A1G5IVQ9_9FIRM</name>
<dbReference type="SUPFAM" id="SSF81296">
    <property type="entry name" value="E set domains"/>
    <property type="match status" value="1"/>
</dbReference>
<dbReference type="InterPro" id="IPR001579">
    <property type="entry name" value="Glyco_hydro_18_chit_AS"/>
</dbReference>
<comment type="catalytic activity">
    <reaction evidence="1">
        <text>Random endo-hydrolysis of N-acetyl-beta-D-glucosaminide (1-&gt;4)-beta-linkages in chitin and chitodextrins.</text>
        <dbReference type="EC" id="3.2.1.14"/>
    </reaction>
</comment>
<dbReference type="Gene3D" id="2.60.40.10">
    <property type="entry name" value="Immunoglobulins"/>
    <property type="match status" value="1"/>
</dbReference>
<dbReference type="RefSeq" id="WP_091543968.1">
    <property type="nucleotide sequence ID" value="NZ_FMUS01000016.1"/>
</dbReference>